<keyword evidence="2" id="KW-0413">Isomerase</keyword>
<dbReference type="Gene3D" id="3.10.450.50">
    <property type="match status" value="1"/>
</dbReference>
<comment type="caution">
    <text evidence="2">The sequence shown here is derived from an EMBL/GenBank/DDBJ whole genome shotgun (WGS) entry which is preliminary data.</text>
</comment>
<dbReference type="EMBL" id="JBHSWE010000001">
    <property type="protein sequence ID" value="MFC6673305.1"/>
    <property type="molecule type" value="Genomic_DNA"/>
</dbReference>
<feature type="domain" description="SnoaL-like" evidence="1">
    <location>
        <begin position="9"/>
        <end position="120"/>
    </location>
</feature>
<dbReference type="NCBIfam" id="TIGR02096">
    <property type="entry name" value="ketosteroid isomerase-related protein"/>
    <property type="match status" value="1"/>
</dbReference>
<dbReference type="Proteomes" id="UP001596422">
    <property type="component" value="Unassembled WGS sequence"/>
</dbReference>
<dbReference type="GO" id="GO:0016853">
    <property type="term" value="F:isomerase activity"/>
    <property type="evidence" value="ECO:0007669"/>
    <property type="project" value="UniProtKB-KW"/>
</dbReference>
<dbReference type="RefSeq" id="WP_379911676.1">
    <property type="nucleotide sequence ID" value="NZ_JBHSWE010000001.1"/>
</dbReference>
<accession>A0ABW2A7A9</accession>
<dbReference type="Pfam" id="PF12680">
    <property type="entry name" value="SnoaL_2"/>
    <property type="match status" value="1"/>
</dbReference>
<protein>
    <submittedName>
        <fullName evidence="2">Ketosteroid isomerase-related protein</fullName>
    </submittedName>
</protein>
<reference evidence="3" key="1">
    <citation type="journal article" date="2019" name="Int. J. Syst. Evol. Microbiol.">
        <title>The Global Catalogue of Microorganisms (GCM) 10K type strain sequencing project: providing services to taxonomists for standard genome sequencing and annotation.</title>
        <authorList>
            <consortium name="The Broad Institute Genomics Platform"/>
            <consortium name="The Broad Institute Genome Sequencing Center for Infectious Disease"/>
            <person name="Wu L."/>
            <person name="Ma J."/>
        </authorList>
    </citation>
    <scope>NUCLEOTIDE SEQUENCE [LARGE SCALE GENOMIC DNA]</scope>
    <source>
        <strain evidence="3">NBRC 111756</strain>
    </source>
</reference>
<keyword evidence="3" id="KW-1185">Reference proteome</keyword>
<evidence type="ECO:0000259" key="1">
    <source>
        <dbReference type="Pfam" id="PF12680"/>
    </source>
</evidence>
<dbReference type="InterPro" id="IPR037401">
    <property type="entry name" value="SnoaL-like"/>
</dbReference>
<dbReference type="InterPro" id="IPR032710">
    <property type="entry name" value="NTF2-like_dom_sf"/>
</dbReference>
<organism evidence="2 3">
    <name type="scientific">Marinobacterium aestuariivivens</name>
    <dbReference type="NCBI Taxonomy" id="1698799"/>
    <lineage>
        <taxon>Bacteria</taxon>
        <taxon>Pseudomonadati</taxon>
        <taxon>Pseudomonadota</taxon>
        <taxon>Gammaproteobacteria</taxon>
        <taxon>Oceanospirillales</taxon>
        <taxon>Oceanospirillaceae</taxon>
        <taxon>Marinobacterium</taxon>
    </lineage>
</organism>
<gene>
    <name evidence="2" type="ORF">ACFQDL_26855</name>
</gene>
<sequence length="138" mass="15511">MREATLKLIQDYYAAFNAGDMARFLDLLTDDVIHDINQGGREVGKEAFAAFMERMNGSYREELEDIEVMVNGDGSRAAAEFVVLGTYLKSDEGLPEARGQQYRLPAGAFFDIRDGKVARISNYYNLEDWIRQVSQAAA</sequence>
<evidence type="ECO:0000313" key="3">
    <source>
        <dbReference type="Proteomes" id="UP001596422"/>
    </source>
</evidence>
<name>A0ABW2A7A9_9GAMM</name>
<proteinExistence type="predicted"/>
<dbReference type="InterPro" id="IPR011721">
    <property type="entry name" value="CHP02096"/>
</dbReference>
<dbReference type="SUPFAM" id="SSF54427">
    <property type="entry name" value="NTF2-like"/>
    <property type="match status" value="1"/>
</dbReference>
<evidence type="ECO:0000313" key="2">
    <source>
        <dbReference type="EMBL" id="MFC6673305.1"/>
    </source>
</evidence>